<proteinExistence type="predicted"/>
<protein>
    <submittedName>
        <fullName evidence="1">Putative anion transporter chloroplastic-like</fullName>
    </submittedName>
</protein>
<evidence type="ECO:0000313" key="1">
    <source>
        <dbReference type="EMBL" id="PNX67000.1"/>
    </source>
</evidence>
<reference evidence="1 2" key="2">
    <citation type="journal article" date="2017" name="Front. Plant Sci.">
        <title>Gene Classification and Mining of Molecular Markers Useful in Red Clover (Trifolium pratense) Breeding.</title>
        <authorList>
            <person name="Istvanek J."/>
            <person name="Dluhosova J."/>
            <person name="Dluhos P."/>
            <person name="Patkova L."/>
            <person name="Nedelnik J."/>
            <person name="Repkova J."/>
        </authorList>
    </citation>
    <scope>NUCLEOTIDE SEQUENCE [LARGE SCALE GENOMIC DNA]</scope>
    <source>
        <strain evidence="2">cv. Tatra</strain>
        <tissue evidence="1">Young leaves</tissue>
    </source>
</reference>
<organism evidence="1 2">
    <name type="scientific">Trifolium pratense</name>
    <name type="common">Red clover</name>
    <dbReference type="NCBI Taxonomy" id="57577"/>
    <lineage>
        <taxon>Eukaryota</taxon>
        <taxon>Viridiplantae</taxon>
        <taxon>Streptophyta</taxon>
        <taxon>Embryophyta</taxon>
        <taxon>Tracheophyta</taxon>
        <taxon>Spermatophyta</taxon>
        <taxon>Magnoliopsida</taxon>
        <taxon>eudicotyledons</taxon>
        <taxon>Gunneridae</taxon>
        <taxon>Pentapetalae</taxon>
        <taxon>rosids</taxon>
        <taxon>fabids</taxon>
        <taxon>Fabales</taxon>
        <taxon>Fabaceae</taxon>
        <taxon>Papilionoideae</taxon>
        <taxon>50 kb inversion clade</taxon>
        <taxon>NPAAA clade</taxon>
        <taxon>Hologalegina</taxon>
        <taxon>IRL clade</taxon>
        <taxon>Trifolieae</taxon>
        <taxon>Trifolium</taxon>
    </lineage>
</organism>
<dbReference type="AlphaFoldDB" id="A0A2K3KL38"/>
<evidence type="ECO:0000313" key="2">
    <source>
        <dbReference type="Proteomes" id="UP000236291"/>
    </source>
</evidence>
<comment type="caution">
    <text evidence="1">The sequence shown here is derived from an EMBL/GenBank/DDBJ whole genome shotgun (WGS) entry which is preliminary data.</text>
</comment>
<dbReference type="EMBL" id="ASHM01100756">
    <property type="protein sequence ID" value="PNX67000.1"/>
    <property type="molecule type" value="Genomic_DNA"/>
</dbReference>
<dbReference type="Proteomes" id="UP000236291">
    <property type="component" value="Unassembled WGS sequence"/>
</dbReference>
<gene>
    <name evidence="1" type="ORF">L195_g055390</name>
</gene>
<dbReference type="STRING" id="57577.A0A2K3KL38"/>
<feature type="non-terminal residue" evidence="1">
    <location>
        <position position="80"/>
    </location>
</feature>
<reference evidence="1 2" key="1">
    <citation type="journal article" date="2014" name="Am. J. Bot.">
        <title>Genome assembly and annotation for red clover (Trifolium pratense; Fabaceae).</title>
        <authorList>
            <person name="Istvanek J."/>
            <person name="Jaros M."/>
            <person name="Krenek A."/>
            <person name="Repkova J."/>
        </authorList>
    </citation>
    <scope>NUCLEOTIDE SEQUENCE [LARGE SCALE GENOMIC DNA]</scope>
    <source>
        <strain evidence="2">cv. Tatra</strain>
        <tissue evidence="1">Young leaves</tissue>
    </source>
</reference>
<name>A0A2K3KL38_TRIPR</name>
<sequence>MMIQSGTSVTLTRKIMQSGIDSSNCALVLTDNANSELSLQSIGFVGPGLSLIGLATARNPSVASAWLTLAFGLKSFGHSG</sequence>
<accession>A0A2K3KL38</accession>